<organism evidence="1 2">
    <name type="scientific">Rhizobium setariae</name>
    <dbReference type="NCBI Taxonomy" id="2801340"/>
    <lineage>
        <taxon>Bacteria</taxon>
        <taxon>Pseudomonadati</taxon>
        <taxon>Pseudomonadota</taxon>
        <taxon>Alphaproteobacteria</taxon>
        <taxon>Hyphomicrobiales</taxon>
        <taxon>Rhizobiaceae</taxon>
        <taxon>Rhizobium/Agrobacterium group</taxon>
        <taxon>Rhizobium</taxon>
    </lineage>
</organism>
<keyword evidence="2" id="KW-1185">Reference proteome</keyword>
<sequence length="227" mass="25809">MIRIEDVDIRCRDGWIPIIMRMVDELNAASLRMTGILCREAHGRLRVDYVERSEIFRAIGKVVVRAEFRSMYVCGACGAPGEHRRGKYGCLSTRCWAHQDLEARAGTVRYDTHRKPWRRMRDGDWQYDPVADDLIRMTGRLHDRYPHCFGLSPSIALDPVTDVLRRIGELPIAAAYRISGLSRDVRGHLVIGDNIYTLPAGPQRDLLMAMFAGADDRVSRLPTSVIT</sequence>
<protein>
    <submittedName>
        <fullName evidence="1">Uncharacterized protein</fullName>
    </submittedName>
</protein>
<gene>
    <name evidence="1" type="ORF">JJB09_25550</name>
</gene>
<name>A0A937CPW1_9HYPH</name>
<evidence type="ECO:0000313" key="1">
    <source>
        <dbReference type="EMBL" id="MBL0375381.1"/>
    </source>
</evidence>
<dbReference type="Proteomes" id="UP000633219">
    <property type="component" value="Unassembled WGS sequence"/>
</dbReference>
<dbReference type="AlphaFoldDB" id="A0A937CPW1"/>
<dbReference type="RefSeq" id="WP_201663928.1">
    <property type="nucleotide sequence ID" value="NZ_JAEQNC010000023.1"/>
</dbReference>
<comment type="caution">
    <text evidence="1">The sequence shown here is derived from an EMBL/GenBank/DDBJ whole genome shotgun (WGS) entry which is preliminary data.</text>
</comment>
<proteinExistence type="predicted"/>
<accession>A0A937CPW1</accession>
<evidence type="ECO:0000313" key="2">
    <source>
        <dbReference type="Proteomes" id="UP000633219"/>
    </source>
</evidence>
<reference evidence="1" key="1">
    <citation type="submission" date="2021-01" db="EMBL/GenBank/DDBJ databases">
        <title>Rhizobium sp. strain KVB221 16S ribosomal RNA gene Genome sequencing and assembly.</title>
        <authorList>
            <person name="Kang M."/>
        </authorList>
    </citation>
    <scope>NUCLEOTIDE SEQUENCE</scope>
    <source>
        <strain evidence="1">KVB221</strain>
    </source>
</reference>
<dbReference type="EMBL" id="JAEQNC010000023">
    <property type="protein sequence ID" value="MBL0375381.1"/>
    <property type="molecule type" value="Genomic_DNA"/>
</dbReference>